<dbReference type="Proteomes" id="UP001595075">
    <property type="component" value="Unassembled WGS sequence"/>
</dbReference>
<reference evidence="1 2" key="1">
    <citation type="journal article" date="2024" name="Commun. Biol.">
        <title>Comparative genomic analysis of thermophilic fungi reveals convergent evolutionary adaptations and gene losses.</title>
        <authorList>
            <person name="Steindorff A.S."/>
            <person name="Aguilar-Pontes M.V."/>
            <person name="Robinson A.J."/>
            <person name="Andreopoulos B."/>
            <person name="LaButti K."/>
            <person name="Kuo A."/>
            <person name="Mondo S."/>
            <person name="Riley R."/>
            <person name="Otillar R."/>
            <person name="Haridas S."/>
            <person name="Lipzen A."/>
            <person name="Grimwood J."/>
            <person name="Schmutz J."/>
            <person name="Clum A."/>
            <person name="Reid I.D."/>
            <person name="Moisan M.C."/>
            <person name="Butler G."/>
            <person name="Nguyen T.T.M."/>
            <person name="Dewar K."/>
            <person name="Conant G."/>
            <person name="Drula E."/>
            <person name="Henrissat B."/>
            <person name="Hansel C."/>
            <person name="Singer S."/>
            <person name="Hutchinson M.I."/>
            <person name="de Vries R.P."/>
            <person name="Natvig D.O."/>
            <person name="Powell A.J."/>
            <person name="Tsang A."/>
            <person name="Grigoriev I.V."/>
        </authorList>
    </citation>
    <scope>NUCLEOTIDE SEQUENCE [LARGE SCALE GENOMIC DNA]</scope>
    <source>
        <strain evidence="1 2">CBS 494.80</strain>
    </source>
</reference>
<gene>
    <name evidence="1" type="ORF">VTL71DRAFT_3621</name>
</gene>
<evidence type="ECO:0000313" key="2">
    <source>
        <dbReference type="Proteomes" id="UP001595075"/>
    </source>
</evidence>
<proteinExistence type="predicted"/>
<sequence>MSSSKLKDVFKLVPDKKKRYFQGIPEVVKTEIPVASFKPSDLTGDLIPIAVVPEMKPGTSIFPNETVLYKESYRDIVISTLYDETLVRPLPLFYITIGFNSARISKTGTSDAENAIIPVRLHYGHDKTGPVLGFVESIERNTKATILNTVYDPMAQFKTTILDIGAHITKEYCDFQFSVPSKLDPAVQEIQIFRWKQCKHHPAVLSLASDRVIPSHDWCLLDRQNERGMCLFQVGSVDAQTALIAEESKGRFWGMSKSKKPKLEDGEVLAIFVSAKSHSTKNPVKIAARIRWCENELWNDQFKLAAFLAIMTFGEKSRRVGTGGGL</sequence>
<comment type="caution">
    <text evidence="1">The sequence shown here is derived from an EMBL/GenBank/DDBJ whole genome shotgun (WGS) entry which is preliminary data.</text>
</comment>
<accession>A0ABR4C7P7</accession>
<keyword evidence="2" id="KW-1185">Reference proteome</keyword>
<dbReference type="EMBL" id="JAZHXI010000012">
    <property type="protein sequence ID" value="KAL2065951.1"/>
    <property type="molecule type" value="Genomic_DNA"/>
</dbReference>
<organism evidence="1 2">
    <name type="scientific">Oculimacula yallundae</name>
    <dbReference type="NCBI Taxonomy" id="86028"/>
    <lineage>
        <taxon>Eukaryota</taxon>
        <taxon>Fungi</taxon>
        <taxon>Dikarya</taxon>
        <taxon>Ascomycota</taxon>
        <taxon>Pezizomycotina</taxon>
        <taxon>Leotiomycetes</taxon>
        <taxon>Helotiales</taxon>
        <taxon>Ploettnerulaceae</taxon>
        <taxon>Oculimacula</taxon>
    </lineage>
</organism>
<name>A0ABR4C7P7_9HELO</name>
<evidence type="ECO:0000313" key="1">
    <source>
        <dbReference type="EMBL" id="KAL2065951.1"/>
    </source>
</evidence>
<protein>
    <submittedName>
        <fullName evidence="1">Uncharacterized protein</fullName>
    </submittedName>
</protein>